<reference evidence="3 4" key="1">
    <citation type="submission" date="2014-06" db="EMBL/GenBank/DDBJ databases">
        <title>Draft genome sequence of iron oxidizing acidophile Leptospirillum ferriphilum DSM14647.</title>
        <authorList>
            <person name="Cardenas J.P."/>
            <person name="Lazcano M."/>
            <person name="Ossandon F.J."/>
            <person name="Corbett M."/>
            <person name="Holmes D.S."/>
            <person name="Watkin E."/>
        </authorList>
    </citation>
    <scope>NUCLEOTIDE SEQUENCE [LARGE SCALE GENOMIC DNA]</scope>
    <source>
        <strain evidence="3 4">DSM 14647</strain>
    </source>
</reference>
<organism evidence="3 4">
    <name type="scientific">Leptospirillum ferriphilum</name>
    <dbReference type="NCBI Taxonomy" id="178606"/>
    <lineage>
        <taxon>Bacteria</taxon>
        <taxon>Pseudomonadati</taxon>
        <taxon>Nitrospirota</taxon>
        <taxon>Nitrospiria</taxon>
        <taxon>Nitrospirales</taxon>
        <taxon>Nitrospiraceae</taxon>
        <taxon>Leptospirillum</taxon>
    </lineage>
</organism>
<protein>
    <submittedName>
        <fullName evidence="3">Transposase, IS5 family</fullName>
    </submittedName>
</protein>
<evidence type="ECO:0000313" key="4">
    <source>
        <dbReference type="Proteomes" id="UP000029452"/>
    </source>
</evidence>
<gene>
    <name evidence="3" type="ORF">LptCag_2019</name>
</gene>
<proteinExistence type="predicted"/>
<dbReference type="Proteomes" id="UP000029452">
    <property type="component" value="Unassembled WGS sequence"/>
</dbReference>
<dbReference type="InterPro" id="IPR002559">
    <property type="entry name" value="Transposase_11"/>
</dbReference>
<dbReference type="EMBL" id="JPGK01000002">
    <property type="protein sequence ID" value="KGA94589.1"/>
    <property type="molecule type" value="Genomic_DNA"/>
</dbReference>
<name>A0A094X7V1_9BACT</name>
<dbReference type="GO" id="GO:0004803">
    <property type="term" value="F:transposase activity"/>
    <property type="evidence" value="ECO:0007669"/>
    <property type="project" value="InterPro"/>
</dbReference>
<dbReference type="PATRIC" id="fig|178606.4.peg.553"/>
<feature type="domain" description="Transposase IS4-like" evidence="1">
    <location>
        <begin position="302"/>
        <end position="447"/>
    </location>
</feature>
<evidence type="ECO:0000313" key="3">
    <source>
        <dbReference type="EMBL" id="KGA94589.1"/>
    </source>
</evidence>
<accession>A0A094X7V1</accession>
<comment type="caution">
    <text evidence="3">The sequence shown here is derived from an EMBL/GenBank/DDBJ whole genome shotgun (WGS) entry which is preliminary data.</text>
</comment>
<dbReference type="GO" id="GO:0003677">
    <property type="term" value="F:DNA binding"/>
    <property type="evidence" value="ECO:0007669"/>
    <property type="project" value="InterPro"/>
</dbReference>
<dbReference type="OrthoDB" id="9762730at2"/>
<evidence type="ECO:0000259" key="1">
    <source>
        <dbReference type="Pfam" id="PF01609"/>
    </source>
</evidence>
<dbReference type="RefSeq" id="WP_036080645.1">
    <property type="nucleotide sequence ID" value="NZ_JPGK01000002.1"/>
</dbReference>
<evidence type="ECO:0000259" key="2">
    <source>
        <dbReference type="Pfam" id="PF05598"/>
    </source>
</evidence>
<dbReference type="PANTHER" id="PTHR33803:SF3">
    <property type="entry name" value="BLL1974 PROTEIN"/>
    <property type="match status" value="1"/>
</dbReference>
<feature type="domain" description="Transposase InsH N-terminal" evidence="2">
    <location>
        <begin position="16"/>
        <end position="113"/>
    </location>
</feature>
<dbReference type="Pfam" id="PF05598">
    <property type="entry name" value="DUF772"/>
    <property type="match status" value="1"/>
</dbReference>
<dbReference type="PANTHER" id="PTHR33803">
    <property type="entry name" value="IS1478 TRANSPOSASE"/>
    <property type="match status" value="1"/>
</dbReference>
<dbReference type="NCBIfam" id="NF033578">
    <property type="entry name" value="transpos_IS5_1"/>
    <property type="match status" value="1"/>
</dbReference>
<dbReference type="InterPro" id="IPR047710">
    <property type="entry name" value="Transpos_IS5-like"/>
</dbReference>
<sequence>MKQNRTSQPSLFSWVVQQHLDPEHPLMVLSGKIDWTGIDAALAPYSARSGTGRPPKPTRMMVGLMILKHRFDLSDAEVVQGLHENVVWMAFCGVPPEEAHFVESSTLCKFRKRLGPAGTAQVERLVREQLLRDKHLSPRIQRVDTTAMEKHVAYPTDASLLQRGRVRVTKLVKALGRLGVSLPAGVRSFVRVSKKAIVTMAKLGRGRKERIAKGTKMLLSCAHRTLRRVSRTLSNARTRLGRLKKTGEHREHRTLRRLVERLREEARVLGQVVDQTRKRWKGEATPGRVYSIHEPHIACITKNKAGKKHEYGVKVSLSVDAQGFVVDHAEYADNRHDSTTLAEALEGWEEATGTLPRKLTADRGYRAKKGKAPALLDKVGKVAIPRKGKRKGPDEHTGWFRKLVASRAGIEAIISHLKTDHRMNKSRYKGFDGDRMNVSWAVIAWNLAKWARTPT</sequence>
<dbReference type="Pfam" id="PF01609">
    <property type="entry name" value="DDE_Tnp_1"/>
    <property type="match status" value="1"/>
</dbReference>
<dbReference type="GO" id="GO:0006313">
    <property type="term" value="P:DNA transposition"/>
    <property type="evidence" value="ECO:0007669"/>
    <property type="project" value="InterPro"/>
</dbReference>
<dbReference type="AlphaFoldDB" id="A0A094X7V1"/>
<dbReference type="InterPro" id="IPR008490">
    <property type="entry name" value="Transposase_InsH_N"/>
</dbReference>